<sequence>GMQTDAAIIVPSYTERIEQGTRFYKMDNGACFYWCFLRDCPHRLYAKWEGQEIDATLPGNIESIAMFKNTLYFSSSDMAFKVLFTAPDSIRLAYIRDKGESRDLGALGSKQLEEEIAARVLLHDDDDDVANDFTDEELADMKCATGHKGMTVRLKKFIICLSRGRTK</sequence>
<dbReference type="AlphaFoldDB" id="A0AAN4Z3K4"/>
<dbReference type="Proteomes" id="UP001328107">
    <property type="component" value="Unassembled WGS sequence"/>
</dbReference>
<protein>
    <submittedName>
        <fullName evidence="1">Uncharacterized protein</fullName>
    </submittedName>
</protein>
<accession>A0AAN4Z3K4</accession>
<organism evidence="1 2">
    <name type="scientific">Pristionchus mayeri</name>
    <dbReference type="NCBI Taxonomy" id="1317129"/>
    <lineage>
        <taxon>Eukaryota</taxon>
        <taxon>Metazoa</taxon>
        <taxon>Ecdysozoa</taxon>
        <taxon>Nematoda</taxon>
        <taxon>Chromadorea</taxon>
        <taxon>Rhabditida</taxon>
        <taxon>Rhabditina</taxon>
        <taxon>Diplogasteromorpha</taxon>
        <taxon>Diplogasteroidea</taxon>
        <taxon>Neodiplogasteridae</taxon>
        <taxon>Pristionchus</taxon>
    </lineage>
</organism>
<evidence type="ECO:0000313" key="2">
    <source>
        <dbReference type="Proteomes" id="UP001328107"/>
    </source>
</evidence>
<comment type="caution">
    <text evidence="1">The sequence shown here is derived from an EMBL/GenBank/DDBJ whole genome shotgun (WGS) entry which is preliminary data.</text>
</comment>
<feature type="non-terminal residue" evidence="1">
    <location>
        <position position="1"/>
    </location>
</feature>
<proteinExistence type="predicted"/>
<gene>
    <name evidence="1" type="ORF">PMAYCL1PPCAC_03743</name>
</gene>
<name>A0AAN4Z3K4_9BILA</name>
<dbReference type="EMBL" id="BTRK01000001">
    <property type="protein sequence ID" value="GMR33548.1"/>
    <property type="molecule type" value="Genomic_DNA"/>
</dbReference>
<keyword evidence="2" id="KW-1185">Reference proteome</keyword>
<evidence type="ECO:0000313" key="1">
    <source>
        <dbReference type="EMBL" id="GMR33548.1"/>
    </source>
</evidence>
<reference evidence="2" key="1">
    <citation type="submission" date="2022-10" db="EMBL/GenBank/DDBJ databases">
        <title>Genome assembly of Pristionchus species.</title>
        <authorList>
            <person name="Yoshida K."/>
            <person name="Sommer R.J."/>
        </authorList>
    </citation>
    <scope>NUCLEOTIDE SEQUENCE [LARGE SCALE GENOMIC DNA]</scope>
    <source>
        <strain evidence="2">RS5460</strain>
    </source>
</reference>